<dbReference type="EMBL" id="CP158375">
    <property type="protein sequence ID" value="XDO97220.1"/>
    <property type="molecule type" value="Genomic_DNA"/>
</dbReference>
<reference evidence="1" key="1">
    <citation type="submission" date="2024-06" db="EMBL/GenBank/DDBJ databases">
        <title>Caulobacter inopinatus, sp. nov.</title>
        <authorList>
            <person name="Donachie S.P."/>
        </authorList>
    </citation>
    <scope>NUCLEOTIDE SEQUENCE</scope>
    <source>
        <strain evidence="1">73W</strain>
    </source>
</reference>
<organism evidence="1">
    <name type="scientific">Caulobacter sp. 73W</name>
    <dbReference type="NCBI Taxonomy" id="3161137"/>
    <lineage>
        <taxon>Bacteria</taxon>
        <taxon>Pseudomonadati</taxon>
        <taxon>Pseudomonadota</taxon>
        <taxon>Alphaproteobacteria</taxon>
        <taxon>Caulobacterales</taxon>
        <taxon>Caulobacteraceae</taxon>
        <taxon>Caulobacter</taxon>
    </lineage>
</organism>
<dbReference type="AlphaFoldDB" id="A0AB39KU11"/>
<dbReference type="RefSeq" id="WP_369060294.1">
    <property type="nucleotide sequence ID" value="NZ_CP158375.1"/>
</dbReference>
<gene>
    <name evidence="1" type="ORF">ABOZ73_02035</name>
</gene>
<proteinExistence type="predicted"/>
<sequence>MKFFLPFPMQKMAPVSFFDTLSRMFKRTCVPLLATASRFLQYACIGVTKPCAVSAWKRRIPQGEPGRKALKYQGRRSRLDLG</sequence>
<accession>A0AB39KU11</accession>
<protein>
    <submittedName>
        <fullName evidence="1">Uncharacterized protein</fullName>
    </submittedName>
</protein>
<evidence type="ECO:0000313" key="1">
    <source>
        <dbReference type="EMBL" id="XDO97220.1"/>
    </source>
</evidence>
<name>A0AB39KU11_9CAUL</name>